<feature type="transmembrane region" description="Helical" evidence="8">
    <location>
        <begin position="59"/>
        <end position="82"/>
    </location>
</feature>
<evidence type="ECO:0000256" key="2">
    <source>
        <dbReference type="ARBA" id="ARBA00006228"/>
    </source>
</evidence>
<reference evidence="9 10" key="1">
    <citation type="submission" date="2018-09" db="EMBL/GenBank/DDBJ databases">
        <title>Genomic Encyclopedia of Archaeal and Bacterial Type Strains, Phase II (KMG-II): from individual species to whole genera.</title>
        <authorList>
            <person name="Goeker M."/>
        </authorList>
    </citation>
    <scope>NUCLEOTIDE SEQUENCE [LARGE SCALE GENOMIC DNA]</scope>
    <source>
        <strain evidence="9 10">DSM 17008</strain>
    </source>
</reference>
<evidence type="ECO:0000256" key="4">
    <source>
        <dbReference type="ARBA" id="ARBA00022475"/>
    </source>
</evidence>
<dbReference type="Pfam" id="PF01899">
    <property type="entry name" value="MNHE"/>
    <property type="match status" value="1"/>
</dbReference>
<comment type="caution">
    <text evidence="9">The sequence shown here is derived from an EMBL/GenBank/DDBJ whole genome shotgun (WGS) entry which is preliminary data.</text>
</comment>
<dbReference type="GO" id="GO:0005886">
    <property type="term" value="C:plasma membrane"/>
    <property type="evidence" value="ECO:0007669"/>
    <property type="project" value="UniProtKB-SubCell"/>
</dbReference>
<accession>A0A419V4U4</accession>
<name>A0A419V4U4_9BACL</name>
<evidence type="ECO:0000313" key="10">
    <source>
        <dbReference type="Proteomes" id="UP000285120"/>
    </source>
</evidence>
<keyword evidence="3" id="KW-0050">Antiport</keyword>
<evidence type="ECO:0000313" key="9">
    <source>
        <dbReference type="EMBL" id="RKD73452.1"/>
    </source>
</evidence>
<keyword evidence="5 8" id="KW-0812">Transmembrane</keyword>
<evidence type="ECO:0000256" key="1">
    <source>
        <dbReference type="ARBA" id="ARBA00004651"/>
    </source>
</evidence>
<comment type="subcellular location">
    <subcellularLocation>
        <location evidence="1">Cell membrane</location>
        <topology evidence="1">Multi-pass membrane protein</topology>
    </subcellularLocation>
</comment>
<dbReference type="InterPro" id="IPR002758">
    <property type="entry name" value="Cation_antiport_E"/>
</dbReference>
<keyword evidence="10" id="KW-1185">Reference proteome</keyword>
<gene>
    <name evidence="9" type="ORF">ATL39_1746</name>
</gene>
<dbReference type="EMBL" id="RAPK01000008">
    <property type="protein sequence ID" value="RKD73452.1"/>
    <property type="molecule type" value="Genomic_DNA"/>
</dbReference>
<keyword evidence="3" id="KW-0813">Transport</keyword>
<dbReference type="Proteomes" id="UP000285120">
    <property type="component" value="Unassembled WGS sequence"/>
</dbReference>
<comment type="similarity">
    <text evidence="2">Belongs to the CPA3 antiporters (TC 2.A.63) subunit E family.</text>
</comment>
<sequence>MPAQILLNILIAVLWASFQDEEGIYVTTLMTGYVIGLVLIFSFRRFFPKEFYLWKLWSITKLLFIFIRELVSSSILVIRQILRPRLNITPGIFKLETELSTDWEITFLAMLLMLTPGSVVMEVSAEGNVLYIHAMDIPESQNKVIATKNSFEQAIMEVTR</sequence>
<keyword evidence="6 8" id="KW-1133">Transmembrane helix</keyword>
<dbReference type="PIRSF" id="PIRSF019239">
    <property type="entry name" value="MrpE"/>
    <property type="match status" value="1"/>
</dbReference>
<dbReference type="RefSeq" id="WP_120192945.1">
    <property type="nucleotide sequence ID" value="NZ_RAPK01000008.1"/>
</dbReference>
<dbReference type="PANTHER" id="PTHR34584:SF1">
    <property type="entry name" value="NA(+)_H(+) ANTIPORTER SUBUNIT E1"/>
    <property type="match status" value="1"/>
</dbReference>
<feature type="transmembrane region" description="Helical" evidence="8">
    <location>
        <begin position="29"/>
        <end position="47"/>
    </location>
</feature>
<evidence type="ECO:0000256" key="6">
    <source>
        <dbReference type="ARBA" id="ARBA00022989"/>
    </source>
</evidence>
<keyword evidence="7 8" id="KW-0472">Membrane</keyword>
<protein>
    <submittedName>
        <fullName evidence="9">Multisubunit sodium/proton antiporter MrpE subunit</fullName>
    </submittedName>
</protein>
<dbReference type="OrthoDB" id="9800498at2"/>
<dbReference type="NCBIfam" id="NF006517">
    <property type="entry name" value="PRK08965.1-1"/>
    <property type="match status" value="1"/>
</dbReference>
<keyword evidence="4" id="KW-1003">Cell membrane</keyword>
<dbReference type="GO" id="GO:0015297">
    <property type="term" value="F:antiporter activity"/>
    <property type="evidence" value="ECO:0007669"/>
    <property type="project" value="UniProtKB-KW"/>
</dbReference>
<proteinExistence type="inferred from homology"/>
<evidence type="ECO:0000256" key="8">
    <source>
        <dbReference type="SAM" id="Phobius"/>
    </source>
</evidence>
<organism evidence="9 10">
    <name type="scientific">Sinobaca qinghaiensis</name>
    <dbReference type="NCBI Taxonomy" id="342944"/>
    <lineage>
        <taxon>Bacteria</taxon>
        <taxon>Bacillati</taxon>
        <taxon>Bacillota</taxon>
        <taxon>Bacilli</taxon>
        <taxon>Bacillales</taxon>
        <taxon>Sporolactobacillaceae</taxon>
        <taxon>Sinobaca</taxon>
    </lineage>
</organism>
<dbReference type="GO" id="GO:0008324">
    <property type="term" value="F:monoatomic cation transmembrane transporter activity"/>
    <property type="evidence" value="ECO:0007669"/>
    <property type="project" value="InterPro"/>
</dbReference>
<dbReference type="AlphaFoldDB" id="A0A419V4U4"/>
<evidence type="ECO:0000256" key="3">
    <source>
        <dbReference type="ARBA" id="ARBA00022449"/>
    </source>
</evidence>
<evidence type="ECO:0000256" key="5">
    <source>
        <dbReference type="ARBA" id="ARBA00022692"/>
    </source>
</evidence>
<evidence type="ECO:0000256" key="7">
    <source>
        <dbReference type="ARBA" id="ARBA00023136"/>
    </source>
</evidence>
<dbReference type="PANTHER" id="PTHR34584">
    <property type="entry name" value="NA(+)/H(+) ANTIPORTER SUBUNIT E1"/>
    <property type="match status" value="1"/>
</dbReference>